<comment type="caution">
    <text evidence="1">The sequence shown here is derived from an EMBL/GenBank/DDBJ whole genome shotgun (WGS) entry which is preliminary data.</text>
</comment>
<gene>
    <name evidence="1" type="ORF">EVAR_11721_1</name>
</gene>
<dbReference type="EMBL" id="BGZK01000127">
    <property type="protein sequence ID" value="GBP21325.1"/>
    <property type="molecule type" value="Genomic_DNA"/>
</dbReference>
<proteinExistence type="predicted"/>
<evidence type="ECO:0000313" key="1">
    <source>
        <dbReference type="EMBL" id="GBP21325.1"/>
    </source>
</evidence>
<organism evidence="1 2">
    <name type="scientific">Eumeta variegata</name>
    <name type="common">Bagworm moth</name>
    <name type="synonym">Eumeta japonica</name>
    <dbReference type="NCBI Taxonomy" id="151549"/>
    <lineage>
        <taxon>Eukaryota</taxon>
        <taxon>Metazoa</taxon>
        <taxon>Ecdysozoa</taxon>
        <taxon>Arthropoda</taxon>
        <taxon>Hexapoda</taxon>
        <taxon>Insecta</taxon>
        <taxon>Pterygota</taxon>
        <taxon>Neoptera</taxon>
        <taxon>Endopterygota</taxon>
        <taxon>Lepidoptera</taxon>
        <taxon>Glossata</taxon>
        <taxon>Ditrysia</taxon>
        <taxon>Tineoidea</taxon>
        <taxon>Psychidae</taxon>
        <taxon>Oiketicinae</taxon>
        <taxon>Eumeta</taxon>
    </lineage>
</organism>
<dbReference type="Proteomes" id="UP000299102">
    <property type="component" value="Unassembled WGS sequence"/>
</dbReference>
<dbReference type="AlphaFoldDB" id="A0A4C1U4K6"/>
<name>A0A4C1U4K6_EUMVA</name>
<sequence>MEFRMCDYVTIHSRQVGCDTRVVTQKVGCVAAGMLISAHSPGPSSGREVLEPFGETRYSGHKLHRTVGPKTPTPSLNLHVKLHSVFIHVLFVFSKASQTLVHSKARMFCVSEGSGFMRVQGPRFCAQKPRLCAPSDPASVCPKSSERLKTILINISRF</sequence>
<evidence type="ECO:0000313" key="2">
    <source>
        <dbReference type="Proteomes" id="UP000299102"/>
    </source>
</evidence>
<reference evidence="1 2" key="1">
    <citation type="journal article" date="2019" name="Commun. Biol.">
        <title>The bagworm genome reveals a unique fibroin gene that provides high tensile strength.</title>
        <authorList>
            <person name="Kono N."/>
            <person name="Nakamura H."/>
            <person name="Ohtoshi R."/>
            <person name="Tomita M."/>
            <person name="Numata K."/>
            <person name="Arakawa K."/>
        </authorList>
    </citation>
    <scope>NUCLEOTIDE SEQUENCE [LARGE SCALE GENOMIC DNA]</scope>
</reference>
<protein>
    <submittedName>
        <fullName evidence="1">Uncharacterized protein</fullName>
    </submittedName>
</protein>
<accession>A0A4C1U4K6</accession>
<keyword evidence="2" id="KW-1185">Reference proteome</keyword>